<comment type="caution">
    <text evidence="2">The sequence shown here is derived from an EMBL/GenBank/DDBJ whole genome shotgun (WGS) entry which is preliminary data.</text>
</comment>
<feature type="compositionally biased region" description="Acidic residues" evidence="1">
    <location>
        <begin position="1619"/>
        <end position="1637"/>
    </location>
</feature>
<proteinExistence type="predicted"/>
<feature type="compositionally biased region" description="Polar residues" evidence="1">
    <location>
        <begin position="1308"/>
        <end position="1321"/>
    </location>
</feature>
<feature type="compositionally biased region" description="Basic and acidic residues" evidence="1">
    <location>
        <begin position="733"/>
        <end position="747"/>
    </location>
</feature>
<feature type="compositionally biased region" description="Polar residues" evidence="1">
    <location>
        <begin position="830"/>
        <end position="843"/>
    </location>
</feature>
<feature type="compositionally biased region" description="Polar residues" evidence="1">
    <location>
        <begin position="909"/>
        <end position="918"/>
    </location>
</feature>
<feature type="compositionally biased region" description="Basic residues" evidence="1">
    <location>
        <begin position="627"/>
        <end position="637"/>
    </location>
</feature>
<feature type="compositionally biased region" description="Polar residues" evidence="1">
    <location>
        <begin position="1638"/>
        <end position="1648"/>
    </location>
</feature>
<feature type="compositionally biased region" description="Basic residues" evidence="1">
    <location>
        <begin position="475"/>
        <end position="485"/>
    </location>
</feature>
<name>A0ABD2QKN9_9PLAT</name>
<feature type="compositionally biased region" description="Basic and acidic residues" evidence="1">
    <location>
        <begin position="1361"/>
        <end position="1373"/>
    </location>
</feature>
<feature type="region of interest" description="Disordered" evidence="1">
    <location>
        <begin position="626"/>
        <end position="650"/>
    </location>
</feature>
<feature type="compositionally biased region" description="Polar residues" evidence="1">
    <location>
        <begin position="966"/>
        <end position="976"/>
    </location>
</feature>
<feature type="compositionally biased region" description="Basic and acidic residues" evidence="1">
    <location>
        <begin position="1183"/>
        <end position="1204"/>
    </location>
</feature>
<feature type="compositionally biased region" description="Basic and acidic residues" evidence="1">
    <location>
        <begin position="1100"/>
        <end position="1142"/>
    </location>
</feature>
<organism evidence="2 3">
    <name type="scientific">Cichlidogyrus casuarinus</name>
    <dbReference type="NCBI Taxonomy" id="1844966"/>
    <lineage>
        <taxon>Eukaryota</taxon>
        <taxon>Metazoa</taxon>
        <taxon>Spiralia</taxon>
        <taxon>Lophotrochozoa</taxon>
        <taxon>Platyhelminthes</taxon>
        <taxon>Monogenea</taxon>
        <taxon>Monopisthocotylea</taxon>
        <taxon>Dactylogyridea</taxon>
        <taxon>Ancyrocephalidae</taxon>
        <taxon>Cichlidogyrus</taxon>
    </lineage>
</organism>
<feature type="compositionally biased region" description="Basic and acidic residues" evidence="1">
    <location>
        <begin position="1540"/>
        <end position="1553"/>
    </location>
</feature>
<sequence length="1677" mass="184524">MKTFVDYFRLDNTQKMETYANEALEDLENVYQEVSGLQISGLEQEVERLKLDLTKDPEVNWKITECGIREMELESILERMIYLAQIIACFKLCPGIQKALLEELLLKIEAVGDALDQIKKDLPPDVIERAKERHDSGLLLASTDPEAQDSGSSHFMGSHISPDSGRLSSPQLVEGISAKEERKKSILLLDVLGEHTCCYSLCQCADESKSAISQSQIFSDGSFIRLTEAPEKESLQICVVDSGTFYQAQTYCNETIQTDLLRYDVIGSVTTNSATSVDFLSEEPGLNKGEENLVESPIFETVEELDSLDEELSEATISTTEDYTLMVHQNLLVEGFVNKKKRKSVFGKISKAIKNKLGSSRGSKLSHSQPEVEGGSPKGTTTTEMVYENISTTPIHDTLSNLEIENQSSLIPSVIPQMLLETATKAEELKVLEIKDSSLALESLYENVQDSNQPIVVDKDDQKLLNADEVGPSKATKKRNQKKRRGRDERLVNTSTKETLEEIFSDQENLELIPSPVTLSLAPGIISQSDFEIITELNHPIVIDGSGEEHDNYQTNDEPKRKTEEILKSEEERDLIEHSADSVMENSGLLKKATIDTQNRPLTEESLDFVPKSHELVGEEEAAIPKSQKKKIKKKKLEKGSADPLEEGTVEEINFHEDTLEDLDSIQTLVLTPHVISISESQKEQMEIISEPPLQVMEGNETSTSLEEKRGPAKSQEPVLSRAQKKRHKKKRKEGEKETSGLAKEIEVSAETSKGLEPSNKFEVNPVSALETEATKEAFSDEREVMPLTEESSIKKIEPVQCFNLAPEISPRIPSQNVVSSISQVVEKQMQLSTGSKSENSAISKEKNERSEAKSFLKEEPSIIADAYETAEDLDEIQTVDLVAEIVPASITESLTDKNSLTILEASEESSQADSMKNQEAMYPGIVRGAPVQTSSEEQGSGKSEEVVHSKRQKKRNKTKRKQSKVSPQVETMNEIQQEKHGELKHSEGMEEETVESPENCLSSSKIVPDTVALTEKIGKEEGTVTEDSQKSINASKKRNENTETKQSESAERAAEDGKLVDHSCVEKAEPKSATTETTKKDRSLNQKVIPGSVVEVETESEKNTTDITPRDETTNHEAIPEPPVEERAESKKTMTDFRPKDGSVGQEVIPKHSVKEKAESETDITVITPPDDSVDQGGILERPVEEEAKSEKAMTNIRSKDESVNQGVILESPVEIETKNESDTTEITPADDSVDQGSFPELPLRCKTELETEITEFTSTDDSRDQAIPQSLVKEEAESDTDITAPTDESVDQAAIPESPVHEKAQSDTNTTEITLTYDSVNRGASPEPPLKEEAESAKDTTEISSPDDSVYQSAIPEYPVKKEIQPARDTTEIIPPDNSVNQCAISKSLSKEEADSETDSTVINPSDDSGDQGAVLEPPVEAVAESERAMKELRSKDGSAIQEVIPASPVKGETESVQETIEISPADDSLDQGAIPKRPVGEETKSETKINEITPPDDSVNRGSSPDIPVKGEAKFEEDTTEITSADDYVDQGAIPERPLKKETKSARDITKITPPDDSVNQGAISEISSMEGADSEIDTTVITPPNDSVDRGAFSGRPVKEEAELETDHPTFSSADDSEDQAIPESLDKEENDSVSDPTKITPTNEPVDHRAIAVDEKVQSDTETIEITLPGAS</sequence>
<feature type="region of interest" description="Disordered" evidence="1">
    <location>
        <begin position="138"/>
        <end position="169"/>
    </location>
</feature>
<feature type="compositionally biased region" description="Basic residues" evidence="1">
    <location>
        <begin position="950"/>
        <end position="964"/>
    </location>
</feature>
<feature type="compositionally biased region" description="Basic and acidic residues" evidence="1">
    <location>
        <begin position="844"/>
        <end position="859"/>
    </location>
</feature>
<feature type="region of interest" description="Disordered" evidence="1">
    <location>
        <begin position="467"/>
        <end position="491"/>
    </location>
</feature>
<feature type="region of interest" description="Disordered" evidence="1">
    <location>
        <begin position="830"/>
        <end position="859"/>
    </location>
</feature>
<feature type="compositionally biased region" description="Polar residues" evidence="1">
    <location>
        <begin position="357"/>
        <end position="369"/>
    </location>
</feature>
<feature type="compositionally biased region" description="Polar residues" evidence="1">
    <location>
        <begin position="1380"/>
        <end position="1390"/>
    </location>
</feature>
<feature type="region of interest" description="Disordered" evidence="1">
    <location>
        <begin position="1255"/>
        <end position="1417"/>
    </location>
</feature>
<feature type="compositionally biased region" description="Basic and acidic residues" evidence="1">
    <location>
        <begin position="1038"/>
        <end position="1071"/>
    </location>
</feature>
<feature type="compositionally biased region" description="Basic and acidic residues" evidence="1">
    <location>
        <begin position="1150"/>
        <end position="1161"/>
    </location>
</feature>
<feature type="compositionally biased region" description="Polar residues" evidence="1">
    <location>
        <begin position="1561"/>
        <end position="1571"/>
    </location>
</feature>
<accession>A0ABD2QKN9</accession>
<feature type="region of interest" description="Disordered" evidence="1">
    <location>
        <begin position="357"/>
        <end position="382"/>
    </location>
</feature>
<dbReference type="Proteomes" id="UP001626550">
    <property type="component" value="Unassembled WGS sequence"/>
</dbReference>
<evidence type="ECO:0000313" key="2">
    <source>
        <dbReference type="EMBL" id="KAL3320074.1"/>
    </source>
</evidence>
<feature type="region of interest" description="Disordered" evidence="1">
    <location>
        <begin position="1435"/>
        <end position="1677"/>
    </location>
</feature>
<feature type="compositionally biased region" description="Basic and acidic residues" evidence="1">
    <location>
        <begin position="977"/>
        <end position="989"/>
    </location>
</feature>
<feature type="region of interest" description="Disordered" evidence="1">
    <location>
        <begin position="906"/>
        <end position="1241"/>
    </location>
</feature>
<feature type="compositionally biased region" description="Basic and acidic residues" evidence="1">
    <location>
        <begin position="1601"/>
        <end position="1612"/>
    </location>
</feature>
<feature type="region of interest" description="Disordered" evidence="1">
    <location>
        <begin position="680"/>
        <end position="768"/>
    </location>
</feature>
<feature type="compositionally biased region" description="Basic and acidic residues" evidence="1">
    <location>
        <begin position="1650"/>
        <end position="1664"/>
    </location>
</feature>
<feature type="compositionally biased region" description="Polar residues" evidence="1">
    <location>
        <begin position="1344"/>
        <end position="1354"/>
    </location>
</feature>
<gene>
    <name evidence="2" type="ORF">Ciccas_001263</name>
</gene>
<feature type="non-terminal residue" evidence="2">
    <location>
        <position position="1677"/>
    </location>
</feature>
<feature type="compositionally biased region" description="Basic and acidic residues" evidence="1">
    <location>
        <begin position="1481"/>
        <end position="1492"/>
    </location>
</feature>
<evidence type="ECO:0000256" key="1">
    <source>
        <dbReference type="SAM" id="MobiDB-lite"/>
    </source>
</evidence>
<feature type="compositionally biased region" description="Basic and acidic residues" evidence="1">
    <location>
        <begin position="1331"/>
        <end position="1343"/>
    </location>
</feature>
<dbReference type="EMBL" id="JBJKFK010000079">
    <property type="protein sequence ID" value="KAL3320074.1"/>
    <property type="molecule type" value="Genomic_DNA"/>
</dbReference>
<feature type="compositionally biased region" description="Basic residues" evidence="1">
    <location>
        <begin position="723"/>
        <end position="732"/>
    </location>
</feature>
<keyword evidence="3" id="KW-1185">Reference proteome</keyword>
<reference evidence="2 3" key="1">
    <citation type="submission" date="2024-11" db="EMBL/GenBank/DDBJ databases">
        <title>Adaptive evolution of stress response genes in parasites aligns with host niche diversity.</title>
        <authorList>
            <person name="Hahn C."/>
            <person name="Resl P."/>
        </authorList>
    </citation>
    <scope>NUCLEOTIDE SEQUENCE [LARGE SCALE GENOMIC DNA]</scope>
    <source>
        <strain evidence="2">EGGRZ-B1_66</strain>
        <tissue evidence="2">Body</tissue>
    </source>
</reference>
<protein>
    <submittedName>
        <fullName evidence="2">Uncharacterized protein</fullName>
    </submittedName>
</protein>
<evidence type="ECO:0000313" key="3">
    <source>
        <dbReference type="Proteomes" id="UP001626550"/>
    </source>
</evidence>